<evidence type="ECO:0000313" key="1">
    <source>
        <dbReference type="EMBL" id="KNZ42745.1"/>
    </source>
</evidence>
<comment type="caution">
    <text evidence="1">The sequence shown here is derived from an EMBL/GenBank/DDBJ whole genome shotgun (WGS) entry which is preliminary data.</text>
</comment>
<proteinExistence type="predicted"/>
<dbReference type="RefSeq" id="WP_050739220.1">
    <property type="nucleotide sequence ID" value="NZ_LGYO01000009.1"/>
</dbReference>
<dbReference type="Proteomes" id="UP000036873">
    <property type="component" value="Unassembled WGS sequence"/>
</dbReference>
<dbReference type="AlphaFoldDB" id="A0A0L6U4L4"/>
<gene>
    <name evidence="1" type="ORF">AKG39_04740</name>
</gene>
<organism evidence="1 2">
    <name type="scientific">Acetobacterium bakii</name>
    <dbReference type="NCBI Taxonomy" id="52689"/>
    <lineage>
        <taxon>Bacteria</taxon>
        <taxon>Bacillati</taxon>
        <taxon>Bacillota</taxon>
        <taxon>Clostridia</taxon>
        <taxon>Eubacteriales</taxon>
        <taxon>Eubacteriaceae</taxon>
        <taxon>Acetobacterium</taxon>
    </lineage>
</organism>
<dbReference type="OrthoDB" id="877111at2"/>
<reference evidence="2" key="1">
    <citation type="submission" date="2015-07" db="EMBL/GenBank/DDBJ databases">
        <title>Draft genome sequence of Acetobacterium bakii DSM 8293, a potential psychrophilic chemical producer through syngas fermentation.</title>
        <authorList>
            <person name="Song Y."/>
            <person name="Hwang S."/>
            <person name="Cho B.-K."/>
        </authorList>
    </citation>
    <scope>NUCLEOTIDE SEQUENCE [LARGE SCALE GENOMIC DNA]</scope>
    <source>
        <strain evidence="2">DSM 8239</strain>
    </source>
</reference>
<evidence type="ECO:0000313" key="2">
    <source>
        <dbReference type="Proteomes" id="UP000036873"/>
    </source>
</evidence>
<dbReference type="STRING" id="52689.AKG39_04740"/>
<protein>
    <submittedName>
        <fullName evidence="1">Uncharacterized protein</fullName>
    </submittedName>
</protein>
<name>A0A0L6U4L4_9FIRM</name>
<accession>A0A0L6U4L4</accession>
<dbReference type="EMBL" id="LGYO01000009">
    <property type="protein sequence ID" value="KNZ42745.1"/>
    <property type="molecule type" value="Genomic_DNA"/>
</dbReference>
<keyword evidence="2" id="KW-1185">Reference proteome</keyword>
<sequence>MDLIGTLSNVGKSTFVKYYYNFKNESRYVCIISFTEDYTDIAKATRTNHAKRIFREGMSVQALQMIINSSRVDKDTIDLARKILETES</sequence>